<dbReference type="InterPro" id="IPR043168">
    <property type="entry name" value="DegV_C"/>
</dbReference>
<keyword evidence="1" id="KW-0446">Lipid-binding</keyword>
<dbReference type="EMBL" id="JBBMFD010000014">
    <property type="protein sequence ID" value="MEQ2440906.1"/>
    <property type="molecule type" value="Genomic_DNA"/>
</dbReference>
<gene>
    <name evidence="2" type="ORF">WMO26_08725</name>
</gene>
<dbReference type="InterPro" id="IPR003797">
    <property type="entry name" value="DegV"/>
</dbReference>
<dbReference type="PROSITE" id="PS51482">
    <property type="entry name" value="DEGV"/>
    <property type="match status" value="1"/>
</dbReference>
<evidence type="ECO:0000313" key="3">
    <source>
        <dbReference type="Proteomes" id="UP001489509"/>
    </source>
</evidence>
<dbReference type="Proteomes" id="UP001489509">
    <property type="component" value="Unassembled WGS sequence"/>
</dbReference>
<dbReference type="SUPFAM" id="SSF82549">
    <property type="entry name" value="DAK1/DegV-like"/>
    <property type="match status" value="1"/>
</dbReference>
<reference evidence="2 3" key="1">
    <citation type="submission" date="2024-03" db="EMBL/GenBank/DDBJ databases">
        <title>Human intestinal bacterial collection.</title>
        <authorList>
            <person name="Pauvert C."/>
            <person name="Hitch T.C.A."/>
            <person name="Clavel T."/>
        </authorList>
    </citation>
    <scope>NUCLEOTIDE SEQUENCE [LARGE SCALE GENOMIC DNA]</scope>
    <source>
        <strain evidence="2 3">CLA-JM-H44</strain>
    </source>
</reference>
<dbReference type="Pfam" id="PF02645">
    <property type="entry name" value="DegV"/>
    <property type="match status" value="1"/>
</dbReference>
<dbReference type="PANTHER" id="PTHR33434">
    <property type="entry name" value="DEGV DOMAIN-CONTAINING PROTEIN DR_1986-RELATED"/>
    <property type="match status" value="1"/>
</dbReference>
<accession>A0ABV1E346</accession>
<dbReference type="NCBIfam" id="TIGR00762">
    <property type="entry name" value="DegV"/>
    <property type="match status" value="1"/>
</dbReference>
<dbReference type="PANTHER" id="PTHR33434:SF2">
    <property type="entry name" value="FATTY ACID-BINDING PROTEIN TM_1468"/>
    <property type="match status" value="1"/>
</dbReference>
<keyword evidence="3" id="KW-1185">Reference proteome</keyword>
<dbReference type="InterPro" id="IPR050270">
    <property type="entry name" value="DegV_domain_contain"/>
</dbReference>
<dbReference type="Gene3D" id="3.30.1180.10">
    <property type="match status" value="1"/>
</dbReference>
<name>A0ABV1E346_9FIRM</name>
<evidence type="ECO:0000313" key="2">
    <source>
        <dbReference type="EMBL" id="MEQ2440906.1"/>
    </source>
</evidence>
<dbReference type="Gene3D" id="3.40.50.10170">
    <property type="match status" value="1"/>
</dbReference>
<dbReference type="RefSeq" id="WP_349219681.1">
    <property type="nucleotide sequence ID" value="NZ_JBBMFD010000014.1"/>
</dbReference>
<protein>
    <submittedName>
        <fullName evidence="2">DegV family protein</fullName>
    </submittedName>
</protein>
<organism evidence="2 3">
    <name type="scientific">Solibaculum intestinale</name>
    <dbReference type="NCBI Taxonomy" id="3133165"/>
    <lineage>
        <taxon>Bacteria</taxon>
        <taxon>Bacillati</taxon>
        <taxon>Bacillota</taxon>
        <taxon>Clostridia</taxon>
        <taxon>Eubacteriales</taxon>
        <taxon>Oscillospiraceae</taxon>
        <taxon>Solibaculum</taxon>
    </lineage>
</organism>
<proteinExistence type="predicted"/>
<sequence>MENIIITGDSTCDLSQELKERYRIETVPLYVNFGEESRRDGVDVQPDDIYAYYNQNGKLPTTSATTPADYMEFFSRKAREGDAVIHFNISSGFSAAHNNACLAAKEFSNVYVVDSKNLSTGTALLMLRACDMAKEGVPAAKIAEEMKRLRDKVRASFIIDKLEYLWKGGRCSGITALGANLLRLKPCIEVEDGNMKVGKKFRGKLGDVLEEYVENRLKGREDLALDRIFITHAGIAQEHIDRVRRKVEEFASFHEILVTRAGCTISNHCGPNTLGVLFITK</sequence>
<comment type="caution">
    <text evidence="2">The sequence shown here is derived from an EMBL/GenBank/DDBJ whole genome shotgun (WGS) entry which is preliminary data.</text>
</comment>
<evidence type="ECO:0000256" key="1">
    <source>
        <dbReference type="ARBA" id="ARBA00023121"/>
    </source>
</evidence>